<accession>W2CG32</accession>
<evidence type="ECO:0000313" key="2">
    <source>
        <dbReference type="EMBL" id="ETK05451.1"/>
    </source>
</evidence>
<dbReference type="EMBL" id="AYYC01000521">
    <property type="protein sequence ID" value="ETK05451.1"/>
    <property type="molecule type" value="Genomic_DNA"/>
</dbReference>
<evidence type="ECO:0000259" key="1">
    <source>
        <dbReference type="Pfam" id="PF01553"/>
    </source>
</evidence>
<proteinExistence type="predicted"/>
<feature type="domain" description="Phospholipid/glycerol acyltransferase" evidence="1">
    <location>
        <begin position="79"/>
        <end position="226"/>
    </location>
</feature>
<dbReference type="SUPFAM" id="SSF69593">
    <property type="entry name" value="Glycerol-3-phosphate (1)-acyltransferase"/>
    <property type="match status" value="1"/>
</dbReference>
<name>W2CG32_9BACT</name>
<organism evidence="2 3">
    <name type="scientific">Tannerella sp. oral taxon BU063 isolate Cell 5</name>
    <dbReference type="NCBI Taxonomy" id="1410950"/>
    <lineage>
        <taxon>Bacteria</taxon>
        <taxon>Pseudomonadati</taxon>
        <taxon>Bacteroidota</taxon>
        <taxon>Bacteroidia</taxon>
        <taxon>Bacteroidales</taxon>
        <taxon>Tannerellaceae</taxon>
        <taxon>Tannerella</taxon>
    </lineage>
</organism>
<dbReference type="GO" id="GO:0016746">
    <property type="term" value="F:acyltransferase activity"/>
    <property type="evidence" value="ECO:0007669"/>
    <property type="project" value="InterPro"/>
</dbReference>
<dbReference type="PANTHER" id="PTHR30068:SF3">
    <property type="entry name" value="PHOSPHOLIPID_GLYCEROL ACYLTRANSFERASE DOMAIN-CONTAINING PROTEIN"/>
    <property type="match status" value="1"/>
</dbReference>
<dbReference type="AlphaFoldDB" id="W2CG32"/>
<comment type="caution">
    <text evidence="2">The sequence shown here is derived from an EMBL/GenBank/DDBJ whole genome shotgun (WGS) entry which is preliminary data.</text>
</comment>
<dbReference type="GO" id="GO:0019698">
    <property type="term" value="P:D-galacturonate catabolic process"/>
    <property type="evidence" value="ECO:0007669"/>
    <property type="project" value="TreeGrafter"/>
</dbReference>
<feature type="non-terminal residue" evidence="2">
    <location>
        <position position="242"/>
    </location>
</feature>
<protein>
    <recommendedName>
        <fullName evidence="1">Phospholipid/glycerol acyltransferase domain-containing protein</fullName>
    </recommendedName>
</protein>
<gene>
    <name evidence="2" type="ORF">T229_03315</name>
</gene>
<dbReference type="PANTHER" id="PTHR30068">
    <property type="entry name" value="URONATE ISOMERASE"/>
    <property type="match status" value="1"/>
</dbReference>
<reference evidence="2 3" key="1">
    <citation type="submission" date="2013-11" db="EMBL/GenBank/DDBJ databases">
        <title>Single cell genomics of uncultured Tannerella BU063 (oral taxon 286).</title>
        <authorList>
            <person name="Beall C.J."/>
            <person name="Campbell A.G."/>
            <person name="Griffen A.L."/>
            <person name="Podar M."/>
            <person name="Leys E.J."/>
        </authorList>
    </citation>
    <scope>NUCLEOTIDE SEQUENCE [LARGE SCALE GENOMIC DNA]</scope>
    <source>
        <strain evidence="2">Cell 5</strain>
    </source>
</reference>
<sequence>MNATDQFEDLRPFVADEIPAAMQRIADSEAFDALARYVFPHRDVEEVRRMVRAIRTTDEFQMSVMYHVNLRIIRRSITRLTVDGLDALDPAERYLFISNHRDIMLDSSLLQNLLHEAGHRTTEITFGSNLMQGELATAIGRANKMFKVVRDSNMHDFLADSLQLSAYIRHTLLEKRESIWIAQRNGRTKDGDDRTDRGIVKMFALSDRTNAARAIRSLHIVPVAVSYQWEPCDILKTRELYL</sequence>
<dbReference type="GO" id="GO:0042840">
    <property type="term" value="P:D-glucuronate catabolic process"/>
    <property type="evidence" value="ECO:0007669"/>
    <property type="project" value="TreeGrafter"/>
</dbReference>
<dbReference type="Pfam" id="PF01553">
    <property type="entry name" value="Acyltransferase"/>
    <property type="match status" value="1"/>
</dbReference>
<evidence type="ECO:0000313" key="3">
    <source>
        <dbReference type="Proteomes" id="UP000018872"/>
    </source>
</evidence>
<dbReference type="Proteomes" id="UP000018872">
    <property type="component" value="Unassembled WGS sequence"/>
</dbReference>
<dbReference type="InterPro" id="IPR002123">
    <property type="entry name" value="Plipid/glycerol_acylTrfase"/>
</dbReference>